<organism evidence="4 5">
    <name type="scientific">Azospira restricta</name>
    <dbReference type="NCBI Taxonomy" id="404405"/>
    <lineage>
        <taxon>Bacteria</taxon>
        <taxon>Pseudomonadati</taxon>
        <taxon>Pseudomonadota</taxon>
        <taxon>Betaproteobacteria</taxon>
        <taxon>Rhodocyclales</taxon>
        <taxon>Rhodocyclaceae</taxon>
        <taxon>Azospira</taxon>
    </lineage>
</organism>
<keyword evidence="1" id="KW-0732">Signal</keyword>
<dbReference type="PIRSF" id="PIRSF039026">
    <property type="entry name" value="SiaP"/>
    <property type="match status" value="1"/>
</dbReference>
<dbReference type="InterPro" id="IPR018389">
    <property type="entry name" value="DctP_fam"/>
</dbReference>
<name>A0A974SMJ3_9RHOO</name>
<dbReference type="Gene3D" id="3.40.190.10">
    <property type="entry name" value="Periplasmic binding protein-like II"/>
    <property type="match status" value="1"/>
</dbReference>
<sequence>MPSALPPDVGRRRFVLALAAGTLAAPAVVRAGEVQTFRLQTAWPAANLYNEFAGDFARKVGEMSGGRLRIDVLPAGSVVPPFSLLEAVHKGIVDAAHSVPGYWYGKNPAYALFGNGPSFGMDGNLLLAWIEHGGGRQLYEELQRTMKFEVHGILYGSMPTQPLGWFRKEPKSDADFRRLRYRTSGLAVDMYKEMGAEVLSLPAADIRQALQSGILDAAEFVGGTPDRQLGLPEVLKLCMLQSYHQPAECFELLLNRRKFEALPPELKAIIDNAARAASAEMAWKIAHTYSRDHQAMREAQQVRFARTPQSILEAQLRAWDRVIRNKSQDNPLFAKIIDSQRAWAARVVGWENEVVVRSDLAYRHYFGRTA</sequence>
<dbReference type="GO" id="GO:0031317">
    <property type="term" value="C:tripartite ATP-independent periplasmic transporter complex"/>
    <property type="evidence" value="ECO:0007669"/>
    <property type="project" value="InterPro"/>
</dbReference>
<dbReference type="InterPro" id="IPR038404">
    <property type="entry name" value="TRAP_DctP_sf"/>
</dbReference>
<dbReference type="PANTHER" id="PTHR33376:SF5">
    <property type="entry name" value="EXTRACYTOPLASMIC SOLUTE RECEPTOR PROTEIN"/>
    <property type="match status" value="1"/>
</dbReference>
<feature type="binding site" evidence="3">
    <location>
        <position position="219"/>
    </location>
    <ligand>
        <name>substrate</name>
    </ligand>
</feature>
<dbReference type="CDD" id="cd13604">
    <property type="entry name" value="PBP2_TRAP_ketoacid_lactate_like"/>
    <property type="match status" value="1"/>
</dbReference>
<evidence type="ECO:0000256" key="2">
    <source>
        <dbReference type="PIRSR" id="PIRSR039026-1"/>
    </source>
</evidence>
<dbReference type="InterPro" id="IPR026289">
    <property type="entry name" value="SBP_TakP-like"/>
</dbReference>
<dbReference type="AlphaFoldDB" id="A0A974SMJ3"/>
<keyword evidence="5" id="KW-1185">Reference proteome</keyword>
<dbReference type="KEGG" id="ares:IWH25_13225"/>
<evidence type="ECO:0000313" key="4">
    <source>
        <dbReference type="EMBL" id="QRJ62725.1"/>
    </source>
</evidence>
<protein>
    <submittedName>
        <fullName evidence="4">TRAP transporter substrate-binding protein</fullName>
    </submittedName>
</protein>
<dbReference type="GO" id="GO:0055085">
    <property type="term" value="P:transmembrane transport"/>
    <property type="evidence" value="ECO:0007669"/>
    <property type="project" value="InterPro"/>
</dbReference>
<dbReference type="GO" id="GO:0046872">
    <property type="term" value="F:metal ion binding"/>
    <property type="evidence" value="ECO:0007669"/>
    <property type="project" value="UniProtKB-KW"/>
</dbReference>
<accession>A0A974SMJ3</accession>
<reference evidence="4" key="1">
    <citation type="submission" date="2020-11" db="EMBL/GenBank/DDBJ databases">
        <title>Azospira restricta DSM 18626 genome sequence.</title>
        <authorList>
            <person name="Moe W.M."/>
        </authorList>
    </citation>
    <scope>NUCLEOTIDE SEQUENCE</scope>
    <source>
        <strain evidence="4">DSM 18626</strain>
    </source>
</reference>
<feature type="binding site" evidence="3">
    <location>
        <position position="220"/>
    </location>
    <ligand>
        <name>Na(+)</name>
        <dbReference type="ChEBI" id="CHEBI:29101"/>
    </ligand>
</feature>
<feature type="binding site" evidence="2">
    <location>
        <position position="161"/>
    </location>
    <ligand>
        <name>substrate</name>
    </ligand>
</feature>
<feature type="binding site" evidence="3">
    <location>
        <position position="245"/>
    </location>
    <ligand>
        <name>substrate</name>
    </ligand>
</feature>
<feature type="binding site" evidence="2">
    <location>
        <position position="182"/>
    </location>
    <ligand>
        <name>substrate</name>
    </ligand>
</feature>
<dbReference type="PANTHER" id="PTHR33376">
    <property type="match status" value="1"/>
</dbReference>
<dbReference type="Proteomes" id="UP000663444">
    <property type="component" value="Chromosome"/>
</dbReference>
<evidence type="ECO:0000256" key="1">
    <source>
        <dbReference type="ARBA" id="ARBA00022729"/>
    </source>
</evidence>
<evidence type="ECO:0000313" key="5">
    <source>
        <dbReference type="Proteomes" id="UP000663444"/>
    </source>
</evidence>
<dbReference type="Gene3D" id="3.40.190.170">
    <property type="entry name" value="Bacterial extracellular solute-binding protein, family 7"/>
    <property type="match status" value="1"/>
</dbReference>
<dbReference type="EMBL" id="CP064781">
    <property type="protein sequence ID" value="QRJ62725.1"/>
    <property type="molecule type" value="Genomic_DNA"/>
</dbReference>
<proteinExistence type="predicted"/>
<gene>
    <name evidence="4" type="ORF">IWH25_13225</name>
</gene>
<dbReference type="Pfam" id="PF03480">
    <property type="entry name" value="DctP"/>
    <property type="match status" value="1"/>
</dbReference>
<dbReference type="RefSeq" id="WP_203386256.1">
    <property type="nucleotide sequence ID" value="NZ_CP064781.1"/>
</dbReference>
<keyword evidence="3" id="KW-0479">Metal-binding</keyword>
<evidence type="ECO:0000256" key="3">
    <source>
        <dbReference type="PIRSR" id="PIRSR039026-2"/>
    </source>
</evidence>